<feature type="domain" description="RPW8" evidence="3">
    <location>
        <begin position="3"/>
        <end position="156"/>
    </location>
</feature>
<protein>
    <recommendedName>
        <fullName evidence="3">RPW8 domain-containing protein</fullName>
    </recommendedName>
</protein>
<dbReference type="PANTHER" id="PTHR36766">
    <property type="entry name" value="PLANT BROAD-SPECTRUM MILDEW RESISTANCE PROTEIN RPW8"/>
    <property type="match status" value="1"/>
</dbReference>
<dbReference type="InterPro" id="IPR002182">
    <property type="entry name" value="NB-ARC"/>
</dbReference>
<dbReference type="OrthoDB" id="2016095at2759"/>
<dbReference type="AlphaFoldDB" id="A0A6A1VPJ5"/>
<keyword evidence="5" id="KW-1185">Reference proteome</keyword>
<dbReference type="GO" id="GO:0043531">
    <property type="term" value="F:ADP binding"/>
    <property type="evidence" value="ECO:0007669"/>
    <property type="project" value="InterPro"/>
</dbReference>
<organism evidence="4 5">
    <name type="scientific">Morella rubra</name>
    <name type="common">Chinese bayberry</name>
    <dbReference type="NCBI Taxonomy" id="262757"/>
    <lineage>
        <taxon>Eukaryota</taxon>
        <taxon>Viridiplantae</taxon>
        <taxon>Streptophyta</taxon>
        <taxon>Embryophyta</taxon>
        <taxon>Tracheophyta</taxon>
        <taxon>Spermatophyta</taxon>
        <taxon>Magnoliopsida</taxon>
        <taxon>eudicotyledons</taxon>
        <taxon>Gunneridae</taxon>
        <taxon>Pentapetalae</taxon>
        <taxon>rosids</taxon>
        <taxon>fabids</taxon>
        <taxon>Fagales</taxon>
        <taxon>Myricaceae</taxon>
        <taxon>Morella</taxon>
    </lineage>
</organism>
<comment type="similarity">
    <text evidence="1">Belongs to the disease resistance NB-LRR family.</text>
</comment>
<dbReference type="Gene3D" id="3.40.50.300">
    <property type="entry name" value="P-loop containing nucleotide triphosphate hydrolases"/>
    <property type="match status" value="1"/>
</dbReference>
<dbReference type="SUPFAM" id="SSF52540">
    <property type="entry name" value="P-loop containing nucleoside triphosphate hydrolases"/>
    <property type="match status" value="1"/>
</dbReference>
<evidence type="ECO:0000313" key="5">
    <source>
        <dbReference type="Proteomes" id="UP000516437"/>
    </source>
</evidence>
<gene>
    <name evidence="4" type="ORF">CJ030_MR5G022122</name>
</gene>
<dbReference type="GO" id="GO:0006952">
    <property type="term" value="P:defense response"/>
    <property type="evidence" value="ECO:0007669"/>
    <property type="project" value="UniProtKB-KW"/>
</dbReference>
<comment type="caution">
    <text evidence="4">The sequence shown here is derived from an EMBL/GenBank/DDBJ whole genome shotgun (WGS) entry which is preliminary data.</text>
</comment>
<sequence>MAEAIIGTAALGAGVGEIFALLYGAVKDVTTKTLTCKTDLRRLKSTLGRLEPLVEDIRRSNRELCRPEEETECLIEQMKEGEKRVREISELSSWKYHLMRFYYGRKLCLLEEALVRFFQVDMQAWNMRNVLQALSGVNEMRAQINFVVRNGGLSCAAPGWLDSGFGLDEPLKELKMHLLKKDVSVLVLSSPGGCRMTPLLRMLCQDKDIKDLFQENIFFVPVSKTPNLKAIVHEVFHHKGDQVPEFQSDEEAINQLEQLLSQIGEPTLLILDDVWSGSESQLLERFEFPTPNYKILVTSGSTLPRFSFTYKLKPSYNVHAMALFRRSTTLQDGSSLVPDEEIVDKAFRNRATEFSDVLSSVQEIDISYGTRIAS</sequence>
<name>A0A6A1VPJ5_9ROSI</name>
<dbReference type="InterPro" id="IPR008808">
    <property type="entry name" value="Powdery_mildew-R_dom"/>
</dbReference>
<evidence type="ECO:0000256" key="2">
    <source>
        <dbReference type="ARBA" id="ARBA00022821"/>
    </source>
</evidence>
<evidence type="ECO:0000313" key="4">
    <source>
        <dbReference type="EMBL" id="KAB1214673.1"/>
    </source>
</evidence>
<dbReference type="Pfam" id="PF00931">
    <property type="entry name" value="NB-ARC"/>
    <property type="match status" value="1"/>
</dbReference>
<evidence type="ECO:0000256" key="1">
    <source>
        <dbReference type="ARBA" id="ARBA00008894"/>
    </source>
</evidence>
<dbReference type="PROSITE" id="PS51153">
    <property type="entry name" value="RPW8"/>
    <property type="match status" value="1"/>
</dbReference>
<evidence type="ECO:0000259" key="3">
    <source>
        <dbReference type="PROSITE" id="PS51153"/>
    </source>
</evidence>
<dbReference type="Proteomes" id="UP000516437">
    <property type="component" value="Chromosome 5"/>
</dbReference>
<dbReference type="EMBL" id="RXIC02000023">
    <property type="protein sequence ID" value="KAB1214673.1"/>
    <property type="molecule type" value="Genomic_DNA"/>
</dbReference>
<proteinExistence type="inferred from homology"/>
<reference evidence="4 5" key="1">
    <citation type="journal article" date="2019" name="Plant Biotechnol. J.">
        <title>The red bayberry genome and genetic basis of sex determination.</title>
        <authorList>
            <person name="Jia H.M."/>
            <person name="Jia H.J."/>
            <person name="Cai Q.L."/>
            <person name="Wang Y."/>
            <person name="Zhao H.B."/>
            <person name="Yang W.F."/>
            <person name="Wang G.Y."/>
            <person name="Li Y.H."/>
            <person name="Zhan D.L."/>
            <person name="Shen Y.T."/>
            <person name="Niu Q.F."/>
            <person name="Chang L."/>
            <person name="Qiu J."/>
            <person name="Zhao L."/>
            <person name="Xie H.B."/>
            <person name="Fu W.Y."/>
            <person name="Jin J."/>
            <person name="Li X.W."/>
            <person name="Jiao Y."/>
            <person name="Zhou C.C."/>
            <person name="Tu T."/>
            <person name="Chai C.Y."/>
            <person name="Gao J.L."/>
            <person name="Fan L.J."/>
            <person name="van de Weg E."/>
            <person name="Wang J.Y."/>
            <person name="Gao Z.S."/>
        </authorList>
    </citation>
    <scope>NUCLEOTIDE SEQUENCE [LARGE SCALE GENOMIC DNA]</scope>
    <source>
        <tissue evidence="4">Leaves</tissue>
    </source>
</reference>
<accession>A0A6A1VPJ5</accession>
<dbReference type="Pfam" id="PF05659">
    <property type="entry name" value="RPW8"/>
    <property type="match status" value="1"/>
</dbReference>
<dbReference type="PANTHER" id="PTHR36766:SF3">
    <property type="entry name" value="RPW8 DOMAIN-CONTAINING PROTEIN"/>
    <property type="match status" value="1"/>
</dbReference>
<keyword evidence="2" id="KW-0611">Plant defense</keyword>
<dbReference type="InterPro" id="IPR027417">
    <property type="entry name" value="P-loop_NTPase"/>
</dbReference>